<dbReference type="Proteomes" id="UP000196151">
    <property type="component" value="Chromosome"/>
</dbReference>
<gene>
    <name evidence="2" type="ORF">A5889_001491</name>
    <name evidence="1" type="ORF">A5889_001587</name>
</gene>
<dbReference type="RefSeq" id="WP_087640712.1">
    <property type="nucleotide sequence ID" value="NZ_CP147246.1"/>
</dbReference>
<dbReference type="EMBL" id="CP147246">
    <property type="protein sequence ID" value="WYJ93989.1"/>
    <property type="molecule type" value="Genomic_DNA"/>
</dbReference>
<dbReference type="EMBL" id="NIBQ01000002">
    <property type="protein sequence ID" value="OUZ32878.1"/>
    <property type="molecule type" value="Genomic_DNA"/>
</dbReference>
<organism evidence="1">
    <name type="scientific">Candidatus Enterococcus dunnyi</name>
    <dbReference type="NCBI Taxonomy" id="1834192"/>
    <lineage>
        <taxon>Bacteria</taxon>
        <taxon>Bacillati</taxon>
        <taxon>Bacillota</taxon>
        <taxon>Bacilli</taxon>
        <taxon>Lactobacillales</taxon>
        <taxon>Enterococcaceae</taxon>
        <taxon>Enterococcus</taxon>
    </lineage>
</organism>
<evidence type="ECO:0000313" key="1">
    <source>
        <dbReference type="EMBL" id="OUZ32878.1"/>
    </source>
</evidence>
<sequence>MSNYEIKDKGINKDSEATSAVSTISYEIENALINKTSARDINKQLETLQGNNKFPSNLQFIDAFYGPKTSSSGAAFLDNNTGKVIVGFAGTKW</sequence>
<evidence type="ECO:0000313" key="3">
    <source>
        <dbReference type="Proteomes" id="UP000196151"/>
    </source>
</evidence>
<dbReference type="OrthoDB" id="2412035at2"/>
<reference evidence="2" key="3">
    <citation type="submission" date="2024-03" db="EMBL/GenBank/DDBJ databases">
        <title>The Genome Sequence of Enterococcus sp. DIV0238c.</title>
        <authorList>
            <consortium name="The Broad Institute Genomics Platform"/>
            <consortium name="The Broad Institute Microbial Omics Core"/>
            <consortium name="The Broad Institute Genomic Center for Infectious Diseases"/>
            <person name="Earl A."/>
            <person name="Manson A."/>
            <person name="Gilmore M."/>
            <person name="Schwartman J."/>
            <person name="Shea T."/>
            <person name="Abouelleil A."/>
            <person name="Cao P."/>
            <person name="Chapman S."/>
            <person name="Cusick C."/>
            <person name="Young S."/>
            <person name="Neafsey D."/>
            <person name="Nusbaum C."/>
            <person name="Birren B."/>
        </authorList>
    </citation>
    <scope>NUCLEOTIDE SEQUENCE</scope>
    <source>
        <strain evidence="2">9D6_DIV0238</strain>
    </source>
</reference>
<keyword evidence="3" id="KW-1185">Reference proteome</keyword>
<accession>A0A200J6U2</accession>
<reference evidence="2" key="2">
    <citation type="submission" date="2017-05" db="EMBL/GenBank/DDBJ databases">
        <authorList>
            <consortium name="The Broad Institute Genomics Platform"/>
            <consortium name="The Broad Institute Genomic Center for Infectious Diseases"/>
            <person name="Earl A."/>
            <person name="Manson A."/>
            <person name="Schwartman J."/>
            <person name="Gilmore M."/>
            <person name="Abouelleil A."/>
            <person name="Cao P."/>
            <person name="Chapman S."/>
            <person name="Cusick C."/>
            <person name="Shea T."/>
            <person name="Young S."/>
            <person name="Neafsey D."/>
            <person name="Nusbaum C."/>
            <person name="Birren B."/>
        </authorList>
    </citation>
    <scope>NUCLEOTIDE SEQUENCE</scope>
    <source>
        <strain evidence="2">9D6_DIV0238</strain>
    </source>
</reference>
<dbReference type="AlphaFoldDB" id="A0A200J6U2"/>
<reference evidence="1" key="1">
    <citation type="submission" date="2017-05" db="EMBL/GenBank/DDBJ databases">
        <title>The Genome Sequence of Enterococcus sp. 9D6_DIV0238.</title>
        <authorList>
            <consortium name="The Broad Institute Genomics Platform"/>
            <consortium name="The Broad Institute Genomic Center for Infectious Diseases"/>
            <person name="Earl A."/>
            <person name="Manson A."/>
            <person name="Schwartman J."/>
            <person name="Gilmore M."/>
            <person name="Abouelleil A."/>
            <person name="Cao P."/>
            <person name="Chapman S."/>
            <person name="Cusick C."/>
            <person name="Shea T."/>
            <person name="Young S."/>
            <person name="Neafsey D."/>
            <person name="Nusbaum C."/>
            <person name="Birren B."/>
        </authorList>
    </citation>
    <scope>NUCLEOTIDE SEQUENCE [LARGE SCALE GENOMIC DNA]</scope>
    <source>
        <strain evidence="1">9D6_DIV0238</strain>
    </source>
</reference>
<name>A0A200J6U2_9ENTE</name>
<evidence type="ECO:0000313" key="2">
    <source>
        <dbReference type="EMBL" id="WYJ93989.1"/>
    </source>
</evidence>
<protein>
    <submittedName>
        <fullName evidence="1">Uncharacterized protein</fullName>
    </submittedName>
</protein>
<proteinExistence type="predicted"/>